<accession>A0ABN0XTF1</accession>
<name>A0ABN0XTF1_9ALTE</name>
<evidence type="ECO:0000313" key="3">
    <source>
        <dbReference type="EMBL" id="GAA0372434.1"/>
    </source>
</evidence>
<evidence type="ECO:0000259" key="1">
    <source>
        <dbReference type="Pfam" id="PF07755"/>
    </source>
</evidence>
<dbReference type="PIRSF" id="PIRSF026760">
    <property type="entry name" value="UCP026760"/>
    <property type="match status" value="1"/>
</dbReference>
<protein>
    <submittedName>
        <fullName evidence="3">DUF1611 domain-containing protein</fullName>
    </submittedName>
</protein>
<feature type="domain" description="D-glutamate N-acetyltransferase-like C-terminal" evidence="1">
    <location>
        <begin position="137"/>
        <end position="334"/>
    </location>
</feature>
<dbReference type="InterPro" id="IPR035402">
    <property type="entry name" value="DgcN-like_N"/>
</dbReference>
<dbReference type="PANTHER" id="PTHR40690">
    <property type="entry name" value="GLL3100 PROTEIN"/>
    <property type="match status" value="1"/>
</dbReference>
<sequence>MNQITNVQLKTPYLVFLGDVTEMLYAKTGAGIVQWCPEAVVGQIRLPGCSIDLGVPELSIQNAVLAGARSLIIGVAPMGGGIGANWSKVLNEAAAMGMDIVSGLHTDLAETPGLVETASASGAALINVRRAPPRLPIGTGEKRTGLRLLTVGTDCAVGKKYSALALVKAMREQGMQATFRATGQTGIMIAGSGIPVDSVVSDFICGAAEVISPANHKEHWDVIEGQGSLFNPSYAGVSLGLLHGSQPDALVVCHDATRTQISTCKQYELPSIRECIALNLQCARLTNPKVRCVGICVNTSGLAPHKRTAYLQALTQETGLLCVDPLTDGCASIVDEIQRVWHGQAELA</sequence>
<dbReference type="InterPro" id="IPR027417">
    <property type="entry name" value="P-loop_NTPase"/>
</dbReference>
<dbReference type="SUPFAM" id="SSF52540">
    <property type="entry name" value="P-loop containing nucleoside triphosphate hydrolases"/>
    <property type="match status" value="1"/>
</dbReference>
<dbReference type="InterPro" id="IPR035086">
    <property type="entry name" value="DgcN-like_C"/>
</dbReference>
<organism evidence="3 4">
    <name type="scientific">Bowmanella denitrificans</name>
    <dbReference type="NCBI Taxonomy" id="366582"/>
    <lineage>
        <taxon>Bacteria</taxon>
        <taxon>Pseudomonadati</taxon>
        <taxon>Pseudomonadota</taxon>
        <taxon>Gammaproteobacteria</taxon>
        <taxon>Alteromonadales</taxon>
        <taxon>Alteromonadaceae</taxon>
        <taxon>Bowmanella</taxon>
    </lineage>
</organism>
<reference evidence="3 4" key="1">
    <citation type="journal article" date="2019" name="Int. J. Syst. Evol. Microbiol.">
        <title>The Global Catalogue of Microorganisms (GCM) 10K type strain sequencing project: providing services to taxonomists for standard genome sequencing and annotation.</title>
        <authorList>
            <consortium name="The Broad Institute Genomics Platform"/>
            <consortium name="The Broad Institute Genome Sequencing Center for Infectious Disease"/>
            <person name="Wu L."/>
            <person name="Ma J."/>
        </authorList>
    </citation>
    <scope>NUCLEOTIDE SEQUENCE [LARGE SCALE GENOMIC DNA]</scope>
    <source>
        <strain evidence="3 4">JCM 13378</strain>
    </source>
</reference>
<dbReference type="InterPro" id="IPR011669">
    <property type="entry name" value="DgcN-like"/>
</dbReference>
<gene>
    <name evidence="3" type="ORF">GCM10009092_40860</name>
</gene>
<dbReference type="Pfam" id="PF17396">
    <property type="entry name" value="DUF1611_N"/>
    <property type="match status" value="1"/>
</dbReference>
<dbReference type="RefSeq" id="WP_343847296.1">
    <property type="nucleotide sequence ID" value="NZ_BAAAEI010000028.1"/>
</dbReference>
<keyword evidence="4" id="KW-1185">Reference proteome</keyword>
<dbReference type="Pfam" id="PF07755">
    <property type="entry name" value="DUF1611"/>
    <property type="match status" value="1"/>
</dbReference>
<dbReference type="Gene3D" id="3.40.50.720">
    <property type="entry name" value="NAD(P)-binding Rossmann-like Domain"/>
    <property type="match status" value="1"/>
</dbReference>
<proteinExistence type="predicted"/>
<dbReference type="EMBL" id="BAAAEI010000028">
    <property type="protein sequence ID" value="GAA0372434.1"/>
    <property type="molecule type" value="Genomic_DNA"/>
</dbReference>
<dbReference type="PANTHER" id="PTHR40690:SF1">
    <property type="entry name" value="DUF1611 DOMAIN-CONTAINING PROTEIN"/>
    <property type="match status" value="1"/>
</dbReference>
<feature type="domain" description="D-glutamate N-acetyltransferase-like N-terminal" evidence="2">
    <location>
        <begin position="49"/>
        <end position="130"/>
    </location>
</feature>
<dbReference type="Proteomes" id="UP001501757">
    <property type="component" value="Unassembled WGS sequence"/>
</dbReference>
<evidence type="ECO:0000313" key="4">
    <source>
        <dbReference type="Proteomes" id="UP001501757"/>
    </source>
</evidence>
<dbReference type="Gene3D" id="3.40.50.300">
    <property type="entry name" value="P-loop containing nucleotide triphosphate hydrolases"/>
    <property type="match status" value="1"/>
</dbReference>
<comment type="caution">
    <text evidence="3">The sequence shown here is derived from an EMBL/GenBank/DDBJ whole genome shotgun (WGS) entry which is preliminary data.</text>
</comment>
<evidence type="ECO:0000259" key="2">
    <source>
        <dbReference type="Pfam" id="PF17396"/>
    </source>
</evidence>